<feature type="transmembrane region" description="Helical" evidence="1">
    <location>
        <begin position="97"/>
        <end position="116"/>
    </location>
</feature>
<accession>A0AAV2VQF8</accession>
<sequence>MNFLETLNSVLYLLLPIVVAGLLNMVFLKLPLLKAIHVPMDGGRTYRDGKAWFGKNKTWKGFVGMVVFSALSFYFIGTWTAQSEHLLALSVIPYDQFSQLELLLLGASCGLGYVLFELPNSFIKRRCDVPPGGNIRGIKGVLFNFFDQSDSVIGCLLFLMLFYRLDATIWIATFITATLVHYMMNIILYALKLKSSPW</sequence>
<evidence type="ECO:0000313" key="2">
    <source>
        <dbReference type="EMBL" id="CCO46914.1"/>
    </source>
</evidence>
<reference evidence="2 3" key="1">
    <citation type="journal article" date="2013" name="ISME J.">
        <title>Comparative genomics of pathogenic lineages of Vibrio nigripulchritudo identifies virulence-associated traits.</title>
        <authorList>
            <person name="Goudenege D."/>
            <person name="Labreuche Y."/>
            <person name="Krin E."/>
            <person name="Ansquer D."/>
            <person name="Mangenot S."/>
            <person name="Calteau A."/>
            <person name="Medigue C."/>
            <person name="Mazel D."/>
            <person name="Polz M.F."/>
            <person name="Le Roux F."/>
        </authorList>
    </citation>
    <scope>NUCLEOTIDE SEQUENCE [LARGE SCALE GENOMIC DNA]</scope>
    <source>
        <strain evidence="2 3">SOn1</strain>
    </source>
</reference>
<keyword evidence="1" id="KW-1133">Transmembrane helix</keyword>
<dbReference type="InterPro" id="IPR032690">
    <property type="entry name" value="CarS"/>
</dbReference>
<evidence type="ECO:0000256" key="1">
    <source>
        <dbReference type="SAM" id="Phobius"/>
    </source>
</evidence>
<feature type="transmembrane region" description="Helical" evidence="1">
    <location>
        <begin position="141"/>
        <end position="163"/>
    </location>
</feature>
<feature type="transmembrane region" description="Helical" evidence="1">
    <location>
        <begin position="58"/>
        <end position="77"/>
    </location>
</feature>
<dbReference type="Proteomes" id="UP000018211">
    <property type="component" value="Unassembled WGS sequence"/>
</dbReference>
<evidence type="ECO:0000313" key="3">
    <source>
        <dbReference type="Proteomes" id="UP000018211"/>
    </source>
</evidence>
<protein>
    <submittedName>
        <fullName evidence="2">CDP-diglyceride synthetase</fullName>
    </submittedName>
</protein>
<name>A0AAV2VQF8_9VIBR</name>
<feature type="transmembrane region" description="Helical" evidence="1">
    <location>
        <begin position="12"/>
        <end position="37"/>
    </location>
</feature>
<gene>
    <name evidence="2" type="ORF">VIBNISOn1_1930005</name>
</gene>
<dbReference type="RefSeq" id="WP_022611924.1">
    <property type="nucleotide sequence ID" value="NZ_LK391965.1"/>
</dbReference>
<dbReference type="AlphaFoldDB" id="A0AAV2VQF8"/>
<dbReference type="PANTHER" id="PTHR39650:SF1">
    <property type="entry name" value="CDP-ARCHAEOL SYNTHASE"/>
    <property type="match status" value="1"/>
</dbReference>
<keyword evidence="1" id="KW-0472">Membrane</keyword>
<proteinExistence type="predicted"/>
<dbReference type="EMBL" id="CAOF01000105">
    <property type="protein sequence ID" value="CCO46914.1"/>
    <property type="molecule type" value="Genomic_DNA"/>
</dbReference>
<dbReference type="Pfam" id="PF01864">
    <property type="entry name" value="CarS-like"/>
    <property type="match status" value="1"/>
</dbReference>
<dbReference type="PANTHER" id="PTHR39650">
    <property type="entry name" value="CDP-ARCHAEOL SYNTHASE"/>
    <property type="match status" value="1"/>
</dbReference>
<organism evidence="2 3">
    <name type="scientific">Vibrio nigripulchritudo SOn1</name>
    <dbReference type="NCBI Taxonomy" id="1238450"/>
    <lineage>
        <taxon>Bacteria</taxon>
        <taxon>Pseudomonadati</taxon>
        <taxon>Pseudomonadota</taxon>
        <taxon>Gammaproteobacteria</taxon>
        <taxon>Vibrionales</taxon>
        <taxon>Vibrionaceae</taxon>
        <taxon>Vibrio</taxon>
    </lineage>
</organism>
<feature type="transmembrane region" description="Helical" evidence="1">
    <location>
        <begin position="169"/>
        <end position="191"/>
    </location>
</feature>
<comment type="caution">
    <text evidence="2">The sequence shown here is derived from an EMBL/GenBank/DDBJ whole genome shotgun (WGS) entry which is preliminary data.</text>
</comment>
<keyword evidence="1" id="KW-0812">Transmembrane</keyword>